<comment type="caution">
    <text evidence="2">The sequence shown here is derived from an EMBL/GenBank/DDBJ whole genome shotgun (WGS) entry which is preliminary data.</text>
</comment>
<proteinExistence type="predicted"/>
<reference evidence="2" key="1">
    <citation type="journal article" date="2021" name="bioRxiv">
        <title>Whole Genome Assembly and Annotation of Northern Wild Rice, Zizania palustris L., Supports a Whole Genome Duplication in the Zizania Genus.</title>
        <authorList>
            <person name="Haas M."/>
            <person name="Kono T."/>
            <person name="Macchietto M."/>
            <person name="Millas R."/>
            <person name="McGilp L."/>
            <person name="Shao M."/>
            <person name="Duquette J."/>
            <person name="Hirsch C.N."/>
            <person name="Kimball J."/>
        </authorList>
    </citation>
    <scope>NUCLEOTIDE SEQUENCE</scope>
    <source>
        <tissue evidence="2">Fresh leaf tissue</tissue>
    </source>
</reference>
<keyword evidence="3" id="KW-1185">Reference proteome</keyword>
<protein>
    <submittedName>
        <fullName evidence="2">Uncharacterized protein</fullName>
    </submittedName>
</protein>
<accession>A0A8J5WCV8</accession>
<sequence>MTSEYSELSPIEENEDATRVDHTRPGATDVEGTSESSEGESEGESLDKGNVEGNQDEATPLELVDEAVDIVGQSLAPEASKSRAPLMRSLLAPGAAAVELVDAYFDFREALARSDLVAQLIHNTHRDLANAQETLLP</sequence>
<evidence type="ECO:0000313" key="2">
    <source>
        <dbReference type="EMBL" id="KAG8088500.1"/>
    </source>
</evidence>
<dbReference type="AlphaFoldDB" id="A0A8J5WCV8"/>
<evidence type="ECO:0000256" key="1">
    <source>
        <dbReference type="SAM" id="MobiDB-lite"/>
    </source>
</evidence>
<dbReference type="EMBL" id="JAAALK010000082">
    <property type="protein sequence ID" value="KAG8088500.1"/>
    <property type="molecule type" value="Genomic_DNA"/>
</dbReference>
<evidence type="ECO:0000313" key="3">
    <source>
        <dbReference type="Proteomes" id="UP000729402"/>
    </source>
</evidence>
<dbReference type="Proteomes" id="UP000729402">
    <property type="component" value="Unassembled WGS sequence"/>
</dbReference>
<organism evidence="2 3">
    <name type="scientific">Zizania palustris</name>
    <name type="common">Northern wild rice</name>
    <dbReference type="NCBI Taxonomy" id="103762"/>
    <lineage>
        <taxon>Eukaryota</taxon>
        <taxon>Viridiplantae</taxon>
        <taxon>Streptophyta</taxon>
        <taxon>Embryophyta</taxon>
        <taxon>Tracheophyta</taxon>
        <taxon>Spermatophyta</taxon>
        <taxon>Magnoliopsida</taxon>
        <taxon>Liliopsida</taxon>
        <taxon>Poales</taxon>
        <taxon>Poaceae</taxon>
        <taxon>BOP clade</taxon>
        <taxon>Oryzoideae</taxon>
        <taxon>Oryzeae</taxon>
        <taxon>Zizaniinae</taxon>
        <taxon>Zizania</taxon>
    </lineage>
</organism>
<gene>
    <name evidence="2" type="ORF">GUJ93_ZPchr0010g10581</name>
</gene>
<reference evidence="2" key="2">
    <citation type="submission" date="2021-02" db="EMBL/GenBank/DDBJ databases">
        <authorList>
            <person name="Kimball J.A."/>
            <person name="Haas M.W."/>
            <person name="Macchietto M."/>
            <person name="Kono T."/>
            <person name="Duquette J."/>
            <person name="Shao M."/>
        </authorList>
    </citation>
    <scope>NUCLEOTIDE SEQUENCE</scope>
    <source>
        <tissue evidence="2">Fresh leaf tissue</tissue>
    </source>
</reference>
<feature type="region of interest" description="Disordered" evidence="1">
    <location>
        <begin position="1"/>
        <end position="60"/>
    </location>
</feature>
<name>A0A8J5WCV8_ZIZPA</name>